<evidence type="ECO:0000313" key="3">
    <source>
        <dbReference type="EMBL" id="KIJ41849.1"/>
    </source>
</evidence>
<dbReference type="Gene3D" id="2.80.10.50">
    <property type="match status" value="1"/>
</dbReference>
<evidence type="ECO:0000259" key="2">
    <source>
        <dbReference type="Pfam" id="PF21595"/>
    </source>
</evidence>
<dbReference type="Pfam" id="PF21595">
    <property type="entry name" value="CCL2-like"/>
    <property type="match status" value="1"/>
</dbReference>
<dbReference type="Proteomes" id="UP000054279">
    <property type="component" value="Unassembled WGS sequence"/>
</dbReference>
<dbReference type="InterPro" id="IPR048746">
    <property type="entry name" value="CCL2-like_lectin"/>
</dbReference>
<proteinExistence type="predicted"/>
<protein>
    <recommendedName>
        <fullName evidence="2">CCL2-like lectin domain-containing protein</fullName>
    </recommendedName>
</protein>
<feature type="signal peptide" evidence="1">
    <location>
        <begin position="1"/>
        <end position="19"/>
    </location>
</feature>
<dbReference type="AlphaFoldDB" id="A0A0C9V4Q8"/>
<evidence type="ECO:0000313" key="4">
    <source>
        <dbReference type="Proteomes" id="UP000054279"/>
    </source>
</evidence>
<evidence type="ECO:0000256" key="1">
    <source>
        <dbReference type="SAM" id="SignalP"/>
    </source>
</evidence>
<organism evidence="3 4">
    <name type="scientific">Sphaerobolus stellatus (strain SS14)</name>
    <dbReference type="NCBI Taxonomy" id="990650"/>
    <lineage>
        <taxon>Eukaryota</taxon>
        <taxon>Fungi</taxon>
        <taxon>Dikarya</taxon>
        <taxon>Basidiomycota</taxon>
        <taxon>Agaricomycotina</taxon>
        <taxon>Agaricomycetes</taxon>
        <taxon>Phallomycetidae</taxon>
        <taxon>Geastrales</taxon>
        <taxon>Sphaerobolaceae</taxon>
        <taxon>Sphaerobolus</taxon>
    </lineage>
</organism>
<gene>
    <name evidence="3" type="ORF">M422DRAFT_48507</name>
</gene>
<feature type="chain" id="PRO_5002221428" description="CCL2-like lectin domain-containing protein" evidence="1">
    <location>
        <begin position="20"/>
        <end position="156"/>
    </location>
</feature>
<reference evidence="3 4" key="1">
    <citation type="submission" date="2014-06" db="EMBL/GenBank/DDBJ databases">
        <title>Evolutionary Origins and Diversification of the Mycorrhizal Mutualists.</title>
        <authorList>
            <consortium name="DOE Joint Genome Institute"/>
            <consortium name="Mycorrhizal Genomics Consortium"/>
            <person name="Kohler A."/>
            <person name="Kuo A."/>
            <person name="Nagy L.G."/>
            <person name="Floudas D."/>
            <person name="Copeland A."/>
            <person name="Barry K.W."/>
            <person name="Cichocki N."/>
            <person name="Veneault-Fourrey C."/>
            <person name="LaButti K."/>
            <person name="Lindquist E.A."/>
            <person name="Lipzen A."/>
            <person name="Lundell T."/>
            <person name="Morin E."/>
            <person name="Murat C."/>
            <person name="Riley R."/>
            <person name="Ohm R."/>
            <person name="Sun H."/>
            <person name="Tunlid A."/>
            <person name="Henrissat B."/>
            <person name="Grigoriev I.V."/>
            <person name="Hibbett D.S."/>
            <person name="Martin F."/>
        </authorList>
    </citation>
    <scope>NUCLEOTIDE SEQUENCE [LARGE SCALE GENOMIC DNA]</scope>
    <source>
        <strain evidence="3 4">SS14</strain>
    </source>
</reference>
<dbReference type="SUPFAM" id="SSF50370">
    <property type="entry name" value="Ricin B-like lectins"/>
    <property type="match status" value="1"/>
</dbReference>
<dbReference type="OrthoDB" id="5271368at2759"/>
<keyword evidence="1" id="KW-0732">Signal</keyword>
<keyword evidence="4" id="KW-1185">Reference proteome</keyword>
<dbReference type="InterPro" id="IPR035992">
    <property type="entry name" value="Ricin_B-like_lectins"/>
</dbReference>
<sequence length="156" mass="16158">MQFLYIFTAFLLAPQVSFSLVTSPADGHYAILNAIISPQGSPVAITFNGNGNAAIVTPFIPGALNQTWTLTSASATTQTVHSTLNGLEVQPATGGDFIIVATPAGNAWTITTGTYTLIQNTRNTTSVGVAASTSGETVTIISGSGTSRERWVLLPV</sequence>
<dbReference type="HOGENOM" id="CLU_1679057_0_0_1"/>
<dbReference type="EMBL" id="KN837134">
    <property type="protein sequence ID" value="KIJ41849.1"/>
    <property type="molecule type" value="Genomic_DNA"/>
</dbReference>
<feature type="domain" description="CCL2-like lectin" evidence="2">
    <location>
        <begin position="27"/>
        <end position="151"/>
    </location>
</feature>
<name>A0A0C9V4Q8_SPHS4</name>
<accession>A0A0C9V4Q8</accession>